<dbReference type="EC" id="4.2.99.20" evidence="3"/>
<sequence length="259" mass="29059">MLFSLCYHPDQAPRPLIVFLHGFLGSGEDWTLCLNTLRDYPIVCIDLPGHGHSQSIHCADFKTCCDNITATVSNQFPHQPPIMLVGYSLGARVAMTGVAQGYFSALNIRGLILEGGHFGLSNHTDKRIRLCSDAQWAKRFSNEPMEHVLADWYQQPVFDSLNDQQRQSLIRERAVNVGDGVASMLMATTLAKQEALLDWLVGTDLLVHCICGEKDRKFRHLIEQGGLAFSRVRHAGHNVHREQPQAFANIIQSQLLRLF</sequence>
<comment type="caution">
    <text evidence="5">The sequence shown here is derived from an EMBL/GenBank/DDBJ whole genome shotgun (WGS) entry which is preliminary data.</text>
</comment>
<dbReference type="NCBIfam" id="NF008340">
    <property type="entry name" value="PRK11126.1"/>
    <property type="match status" value="1"/>
</dbReference>
<dbReference type="GO" id="GO:0070205">
    <property type="term" value="F:2-succinyl-6-hydroxy-2,4-cyclohexadiene-1-carboxylate synthase activity"/>
    <property type="evidence" value="ECO:0007669"/>
    <property type="project" value="UniProtKB-EC"/>
</dbReference>
<dbReference type="NCBIfam" id="TIGR03695">
    <property type="entry name" value="menH_SHCHC"/>
    <property type="match status" value="1"/>
</dbReference>
<dbReference type="HAMAP" id="MF_01660">
    <property type="entry name" value="MenH"/>
    <property type="match status" value="1"/>
</dbReference>
<dbReference type="Proteomes" id="UP001238540">
    <property type="component" value="Unassembled WGS sequence"/>
</dbReference>
<dbReference type="InterPro" id="IPR022485">
    <property type="entry name" value="SHCHC_synthase_MenH"/>
</dbReference>
<dbReference type="Gene3D" id="3.40.50.1820">
    <property type="entry name" value="alpha/beta hydrolase"/>
    <property type="match status" value="1"/>
</dbReference>
<dbReference type="InterPro" id="IPR000073">
    <property type="entry name" value="AB_hydrolase_1"/>
</dbReference>
<gene>
    <name evidence="3 5" type="primary">menH</name>
    <name evidence="5" type="ORF">QWZ16_12225</name>
</gene>
<comment type="function">
    <text evidence="3">Catalyzes a proton abstraction reaction that results in 2,5-elimination of pyruvate from 2-succinyl-5-enolpyruvyl-6-hydroxy-3-cyclohexene-1-carboxylate (SEPHCHC) and the formation of 2-succinyl-6-hydroxy-2,4-cyclohexadiene-1-carboxylate (SHCHC).</text>
</comment>
<keyword evidence="1 3" id="KW-0474">Menaquinone biosynthesis</keyword>
<evidence type="ECO:0000256" key="2">
    <source>
        <dbReference type="ARBA" id="ARBA00023239"/>
    </source>
</evidence>
<dbReference type="SUPFAM" id="SSF53474">
    <property type="entry name" value="alpha/beta-Hydrolases"/>
    <property type="match status" value="1"/>
</dbReference>
<protein>
    <recommendedName>
        <fullName evidence="3">Putative 2-succinyl-6-hydroxy-2,4-cyclohexadiene-1-carboxylate synthase</fullName>
        <shortName evidence="3">SHCHC synthase</shortName>
        <ecNumber evidence="3">4.2.99.20</ecNumber>
    </recommendedName>
</protein>
<comment type="pathway">
    <text evidence="3">Quinol/quinone metabolism; 1,4-dihydroxy-2-naphthoate biosynthesis; 1,4-dihydroxy-2-naphthoate from chorismate: step 3/7.</text>
</comment>
<evidence type="ECO:0000313" key="5">
    <source>
        <dbReference type="EMBL" id="MDN3610469.1"/>
    </source>
</evidence>
<reference evidence="6" key="1">
    <citation type="journal article" date="2019" name="Int. J. Syst. Evol. Microbiol.">
        <title>The Global Catalogue of Microorganisms (GCM) 10K type strain sequencing project: providing services to taxonomists for standard genome sequencing and annotation.</title>
        <authorList>
            <consortium name="The Broad Institute Genomics Platform"/>
            <consortium name="The Broad Institute Genome Sequencing Center for Infectious Disease"/>
            <person name="Wu L."/>
            <person name="Ma J."/>
        </authorList>
    </citation>
    <scope>NUCLEOTIDE SEQUENCE [LARGE SCALE GENOMIC DNA]</scope>
    <source>
        <strain evidence="6">CECT 7398</strain>
    </source>
</reference>
<dbReference type="PANTHER" id="PTHR42916:SF1">
    <property type="entry name" value="PROTEIN PHYLLO, CHLOROPLASTIC"/>
    <property type="match status" value="1"/>
</dbReference>
<accession>A0ABT8BVQ0</accession>
<dbReference type="Pfam" id="PF12697">
    <property type="entry name" value="Abhydrolase_6"/>
    <property type="match status" value="1"/>
</dbReference>
<comment type="similarity">
    <text evidence="3">Belongs to the AB hydrolase superfamily. MenH family.</text>
</comment>
<dbReference type="PANTHER" id="PTHR42916">
    <property type="entry name" value="2-SUCCINYL-5-ENOLPYRUVYL-6-HYDROXY-3-CYCLOHEXENE-1-CARBOXYLATE SYNTHASE"/>
    <property type="match status" value="1"/>
</dbReference>
<evidence type="ECO:0000256" key="3">
    <source>
        <dbReference type="HAMAP-Rule" id="MF_01660"/>
    </source>
</evidence>
<feature type="domain" description="AB hydrolase-1" evidence="4">
    <location>
        <begin position="17"/>
        <end position="249"/>
    </location>
</feature>
<dbReference type="EMBL" id="JAUFQC010000001">
    <property type="protein sequence ID" value="MDN3610469.1"/>
    <property type="molecule type" value="Genomic_DNA"/>
</dbReference>
<evidence type="ECO:0000313" key="6">
    <source>
        <dbReference type="Proteomes" id="UP001238540"/>
    </source>
</evidence>
<organism evidence="5 6">
    <name type="scientific">Vibrio ostreicida</name>
    <dbReference type="NCBI Taxonomy" id="526588"/>
    <lineage>
        <taxon>Bacteria</taxon>
        <taxon>Pseudomonadati</taxon>
        <taxon>Pseudomonadota</taxon>
        <taxon>Gammaproteobacteria</taxon>
        <taxon>Vibrionales</taxon>
        <taxon>Vibrionaceae</taxon>
        <taxon>Vibrio</taxon>
    </lineage>
</organism>
<comment type="subunit">
    <text evidence="3">Monomer.</text>
</comment>
<evidence type="ECO:0000259" key="4">
    <source>
        <dbReference type="Pfam" id="PF12697"/>
    </source>
</evidence>
<dbReference type="InterPro" id="IPR029058">
    <property type="entry name" value="AB_hydrolase_fold"/>
</dbReference>
<proteinExistence type="inferred from homology"/>
<dbReference type="RefSeq" id="WP_170882098.1">
    <property type="nucleotide sequence ID" value="NZ_JABEYA020000001.1"/>
</dbReference>
<evidence type="ECO:0000256" key="1">
    <source>
        <dbReference type="ARBA" id="ARBA00022428"/>
    </source>
</evidence>
<comment type="pathway">
    <text evidence="3">Quinol/quinone metabolism; menaquinone biosynthesis.</text>
</comment>
<name>A0ABT8BVQ0_9VIBR</name>
<keyword evidence="6" id="KW-1185">Reference proteome</keyword>
<comment type="catalytic activity">
    <reaction evidence="3">
        <text>5-enolpyruvoyl-6-hydroxy-2-succinyl-cyclohex-3-ene-1-carboxylate = (1R,6R)-6-hydroxy-2-succinyl-cyclohexa-2,4-diene-1-carboxylate + pyruvate</text>
        <dbReference type="Rhea" id="RHEA:25597"/>
        <dbReference type="ChEBI" id="CHEBI:15361"/>
        <dbReference type="ChEBI" id="CHEBI:58689"/>
        <dbReference type="ChEBI" id="CHEBI:58818"/>
        <dbReference type="EC" id="4.2.99.20"/>
    </reaction>
</comment>
<keyword evidence="2 3" id="KW-0456">Lyase</keyword>